<dbReference type="SUPFAM" id="SSF48403">
    <property type="entry name" value="Ankyrin repeat"/>
    <property type="match status" value="1"/>
</dbReference>
<sequence>MLGYGISEALEAEPWAIDQFDEEGYTPFQLAAQHNRVECLKQLITAQADINQKDWGGRTALMLTAYWGRSVCMQVLLRANCRVDQEDDCGMTALYYAMWGGSGVAVALLLAAGASPTKRQKWNQTPLQFLARSKVDQETADDIVRLLLVKRVDLCALADMGGVTPALDALYYTNMPVLRSLVEAGASLHAVDHSSQNMLHRAARFCNLDTLRYLNTLNCTGINTELYDSSGKRPWDYLCNLMYVPDLELVDYERRPNFEEQDAFVALYNDLLLQNLQYEIDTLEQILGATVQHDKSASSTNLETLMRQKEDWKESNLAAWYRGINGLVRGGCWEQATIDLEDTLEELKSEKQSLPRKPGLIGDIL</sequence>
<dbReference type="InterPro" id="IPR036770">
    <property type="entry name" value="Ankyrin_rpt-contain_sf"/>
</dbReference>
<evidence type="ECO:0000313" key="5">
    <source>
        <dbReference type="Proteomes" id="UP000722485"/>
    </source>
</evidence>
<dbReference type="PROSITE" id="PS50088">
    <property type="entry name" value="ANK_REPEAT"/>
    <property type="match status" value="2"/>
</dbReference>
<dbReference type="AlphaFoldDB" id="A0A9P5HQA2"/>
<dbReference type="PROSITE" id="PS50297">
    <property type="entry name" value="ANK_REP_REGION"/>
    <property type="match status" value="1"/>
</dbReference>
<dbReference type="Pfam" id="PF12796">
    <property type="entry name" value="Ank_2"/>
    <property type="match status" value="1"/>
</dbReference>
<name>A0A9P5HQA2_9HYPO</name>
<dbReference type="Gene3D" id="1.25.40.20">
    <property type="entry name" value="Ankyrin repeat-containing domain"/>
    <property type="match status" value="2"/>
</dbReference>
<accession>A0A9P5HQA2</accession>
<evidence type="ECO:0000256" key="1">
    <source>
        <dbReference type="ARBA" id="ARBA00022737"/>
    </source>
</evidence>
<dbReference type="PANTHER" id="PTHR24173">
    <property type="entry name" value="ANKYRIN REPEAT CONTAINING"/>
    <property type="match status" value="1"/>
</dbReference>
<dbReference type="Proteomes" id="UP000722485">
    <property type="component" value="Unassembled WGS sequence"/>
</dbReference>
<dbReference type="InterPro" id="IPR002110">
    <property type="entry name" value="Ankyrin_rpt"/>
</dbReference>
<organism evidence="4 5">
    <name type="scientific">Cylindrodendrum hubeiense</name>
    <dbReference type="NCBI Taxonomy" id="595255"/>
    <lineage>
        <taxon>Eukaryota</taxon>
        <taxon>Fungi</taxon>
        <taxon>Dikarya</taxon>
        <taxon>Ascomycota</taxon>
        <taxon>Pezizomycotina</taxon>
        <taxon>Sordariomycetes</taxon>
        <taxon>Hypocreomycetidae</taxon>
        <taxon>Hypocreales</taxon>
        <taxon>Nectriaceae</taxon>
        <taxon>Cylindrodendrum</taxon>
    </lineage>
</organism>
<evidence type="ECO:0000256" key="3">
    <source>
        <dbReference type="PROSITE-ProRule" id="PRU00023"/>
    </source>
</evidence>
<dbReference type="PANTHER" id="PTHR24173:SF74">
    <property type="entry name" value="ANKYRIN REPEAT DOMAIN-CONTAINING PROTEIN 16"/>
    <property type="match status" value="1"/>
</dbReference>
<protein>
    <submittedName>
        <fullName evidence="4">Uncharacterized protein</fullName>
    </submittedName>
</protein>
<keyword evidence="1" id="KW-0677">Repeat</keyword>
<keyword evidence="5" id="KW-1185">Reference proteome</keyword>
<dbReference type="SMART" id="SM00248">
    <property type="entry name" value="ANK"/>
    <property type="match status" value="6"/>
</dbReference>
<reference evidence="4" key="1">
    <citation type="submission" date="2020-03" db="EMBL/GenBank/DDBJ databases">
        <title>Draft Genome Sequence of Cylindrodendrum hubeiense.</title>
        <authorList>
            <person name="Buettner E."/>
            <person name="Kellner H."/>
        </authorList>
    </citation>
    <scope>NUCLEOTIDE SEQUENCE</scope>
    <source>
        <strain evidence="4">IHI 201604</strain>
    </source>
</reference>
<keyword evidence="2 3" id="KW-0040">ANK repeat</keyword>
<dbReference type="OrthoDB" id="7464126at2759"/>
<feature type="repeat" description="ANK" evidence="3">
    <location>
        <begin position="23"/>
        <end position="55"/>
    </location>
</feature>
<comment type="caution">
    <text evidence="4">The sequence shown here is derived from an EMBL/GenBank/DDBJ whole genome shotgun (WGS) entry which is preliminary data.</text>
</comment>
<feature type="repeat" description="ANK" evidence="3">
    <location>
        <begin position="161"/>
        <end position="193"/>
    </location>
</feature>
<proteinExistence type="predicted"/>
<dbReference type="Pfam" id="PF13637">
    <property type="entry name" value="Ank_4"/>
    <property type="match status" value="1"/>
</dbReference>
<dbReference type="EMBL" id="JAANBB010000011">
    <property type="protein sequence ID" value="KAF7556514.1"/>
    <property type="molecule type" value="Genomic_DNA"/>
</dbReference>
<evidence type="ECO:0000256" key="2">
    <source>
        <dbReference type="ARBA" id="ARBA00023043"/>
    </source>
</evidence>
<evidence type="ECO:0000313" key="4">
    <source>
        <dbReference type="EMBL" id="KAF7556514.1"/>
    </source>
</evidence>
<gene>
    <name evidence="4" type="ORF">G7Z17_g1370</name>
</gene>